<reference evidence="3 4" key="1">
    <citation type="journal article" date="2017" name="Genome Biol. Evol.">
        <title>Phytophthora megakarya and P. palmivora, closely related causal agents of cacao black pod rot, underwent increases in genome sizes and gene numbers by different mechanisms.</title>
        <authorList>
            <person name="Ali S.S."/>
            <person name="Shao J."/>
            <person name="Lary D.J."/>
            <person name="Kronmiller B."/>
            <person name="Shen D."/>
            <person name="Strem M.D."/>
            <person name="Amoako-Attah I."/>
            <person name="Akrofi A.Y."/>
            <person name="Begoude B.A."/>
            <person name="Ten Hoopen G.M."/>
            <person name="Coulibaly K."/>
            <person name="Kebe B.I."/>
            <person name="Melnick R.L."/>
            <person name="Guiltinan M.J."/>
            <person name="Tyler B.M."/>
            <person name="Meinhardt L.W."/>
            <person name="Bailey B.A."/>
        </authorList>
    </citation>
    <scope>NUCLEOTIDE SEQUENCE [LARGE SCALE GENOMIC DNA]</scope>
    <source>
        <strain evidence="4">sbr112.9</strain>
    </source>
</reference>
<dbReference type="AlphaFoldDB" id="A0A2P4XMR7"/>
<feature type="chain" id="PRO_5015103436" evidence="2">
    <location>
        <begin position="18"/>
        <end position="280"/>
    </location>
</feature>
<evidence type="ECO:0000256" key="2">
    <source>
        <dbReference type="SAM" id="SignalP"/>
    </source>
</evidence>
<keyword evidence="4" id="KW-1185">Reference proteome</keyword>
<feature type="transmembrane region" description="Helical" evidence="1">
    <location>
        <begin position="199"/>
        <end position="219"/>
    </location>
</feature>
<sequence>MHFAILLVIIFVKCVSGLDKNDCKPYSNDQNTIAFNGVSSPRRRKGSITTETQFIANDEGSERGLNDSPLTSTFKKSPDIAHVLEKTPTSLARNPSVIKILKANPSYGKTMSTDSVLLHTLEKNPALARPFEDPKCSKQLESLRSNDNVIDDITNNPALSNLKTMLSRNPSDLTEPKARKIGLYASKSTSFRWIDDEEGLILAYGVLIIAVNVILAIVARSKKRHGQRNYFVDDRDACGYGNSAGSKHQLNSTVWINDCSANNASGQLQPTTRQRKETRT</sequence>
<keyword evidence="1" id="KW-0812">Transmembrane</keyword>
<proteinExistence type="predicted"/>
<feature type="signal peptide" evidence="2">
    <location>
        <begin position="1"/>
        <end position="17"/>
    </location>
</feature>
<dbReference type="EMBL" id="NCKW01009520">
    <property type="protein sequence ID" value="POM66847.1"/>
    <property type="molecule type" value="Genomic_DNA"/>
</dbReference>
<evidence type="ECO:0000313" key="4">
    <source>
        <dbReference type="Proteomes" id="UP000237271"/>
    </source>
</evidence>
<keyword evidence="2" id="KW-0732">Signal</keyword>
<comment type="caution">
    <text evidence="3">The sequence shown here is derived from an EMBL/GenBank/DDBJ whole genome shotgun (WGS) entry which is preliminary data.</text>
</comment>
<evidence type="ECO:0000256" key="1">
    <source>
        <dbReference type="SAM" id="Phobius"/>
    </source>
</evidence>
<gene>
    <name evidence="3" type="ORF">PHPALM_17228</name>
</gene>
<protein>
    <submittedName>
        <fullName evidence="3">Secreted RxLR effector peptide protein</fullName>
    </submittedName>
</protein>
<evidence type="ECO:0000313" key="3">
    <source>
        <dbReference type="EMBL" id="POM66847.1"/>
    </source>
</evidence>
<keyword evidence="1" id="KW-0472">Membrane</keyword>
<dbReference type="OrthoDB" id="146483at2759"/>
<organism evidence="3 4">
    <name type="scientific">Phytophthora palmivora</name>
    <dbReference type="NCBI Taxonomy" id="4796"/>
    <lineage>
        <taxon>Eukaryota</taxon>
        <taxon>Sar</taxon>
        <taxon>Stramenopiles</taxon>
        <taxon>Oomycota</taxon>
        <taxon>Peronosporomycetes</taxon>
        <taxon>Peronosporales</taxon>
        <taxon>Peronosporaceae</taxon>
        <taxon>Phytophthora</taxon>
    </lineage>
</organism>
<accession>A0A2P4XMR7</accession>
<keyword evidence="1" id="KW-1133">Transmembrane helix</keyword>
<dbReference type="Proteomes" id="UP000237271">
    <property type="component" value="Unassembled WGS sequence"/>
</dbReference>
<name>A0A2P4XMR7_9STRA</name>